<sequence length="148" mass="15059">MSARARRTVAGLTAAALLTLTLAPGAAAGGRPFTTDLTGEAEVSATGVPNQGDLDGFGTAELTINPGLGQVCWSIEVSDVETITAAHIHVSPVISAGPVVVPLNPYASGCVDVDRELALAIIHDPSAYYVNVHNATYPAGALRGQLGR</sequence>
<dbReference type="InterPro" id="IPR010895">
    <property type="entry name" value="CHRD"/>
</dbReference>
<dbReference type="EMBL" id="AXCW01000089">
    <property type="protein sequence ID" value="EYR63503.1"/>
    <property type="molecule type" value="Genomic_DNA"/>
</dbReference>
<dbReference type="RefSeq" id="WP_052022774.1">
    <property type="nucleotide sequence ID" value="NZ_AXCW01000089.1"/>
</dbReference>
<evidence type="ECO:0000313" key="4">
    <source>
        <dbReference type="Proteomes" id="UP000019753"/>
    </source>
</evidence>
<keyword evidence="4" id="KW-1185">Reference proteome</keyword>
<evidence type="ECO:0000256" key="1">
    <source>
        <dbReference type="SAM" id="SignalP"/>
    </source>
</evidence>
<keyword evidence="1" id="KW-0732">Signal</keyword>
<gene>
    <name evidence="3" type="ORF">N866_20230</name>
</gene>
<dbReference type="SMART" id="SM00754">
    <property type="entry name" value="CHRD"/>
    <property type="match status" value="1"/>
</dbReference>
<name>A0A021VQV2_9CELL</name>
<dbReference type="Pfam" id="PF07452">
    <property type="entry name" value="CHRD"/>
    <property type="match status" value="1"/>
</dbReference>
<evidence type="ECO:0000259" key="2">
    <source>
        <dbReference type="SMART" id="SM00754"/>
    </source>
</evidence>
<dbReference type="Proteomes" id="UP000019753">
    <property type="component" value="Unassembled WGS sequence"/>
</dbReference>
<feature type="chain" id="PRO_5039190534" description="CHRD domain-containing protein" evidence="1">
    <location>
        <begin position="29"/>
        <end position="148"/>
    </location>
</feature>
<protein>
    <recommendedName>
        <fullName evidence="2">CHRD domain-containing protein</fullName>
    </recommendedName>
</protein>
<proteinExistence type="predicted"/>
<evidence type="ECO:0000313" key="3">
    <source>
        <dbReference type="EMBL" id="EYR63503.1"/>
    </source>
</evidence>
<dbReference type="AlphaFoldDB" id="A0A021VQV2"/>
<comment type="caution">
    <text evidence="3">The sequence shown here is derived from an EMBL/GenBank/DDBJ whole genome shotgun (WGS) entry which is preliminary data.</text>
</comment>
<feature type="domain" description="CHRD" evidence="2">
    <location>
        <begin position="31"/>
        <end position="148"/>
    </location>
</feature>
<reference evidence="3 4" key="1">
    <citation type="submission" date="2014-01" db="EMBL/GenBank/DDBJ databases">
        <title>Actinotalea ferrariae CF5-4.</title>
        <authorList>
            <person name="Chen F."/>
            <person name="Li Y."/>
            <person name="Wang G."/>
        </authorList>
    </citation>
    <scope>NUCLEOTIDE SEQUENCE [LARGE SCALE GENOMIC DNA]</scope>
    <source>
        <strain evidence="3 4">CF5-4</strain>
    </source>
</reference>
<dbReference type="OrthoDB" id="8901345at2"/>
<feature type="signal peptide" evidence="1">
    <location>
        <begin position="1"/>
        <end position="28"/>
    </location>
</feature>
<accession>A0A021VQV2</accession>
<organism evidence="3 4">
    <name type="scientific">Actinotalea ferrariae CF5-4</name>
    <dbReference type="NCBI Taxonomy" id="948458"/>
    <lineage>
        <taxon>Bacteria</taxon>
        <taxon>Bacillati</taxon>
        <taxon>Actinomycetota</taxon>
        <taxon>Actinomycetes</taxon>
        <taxon>Micrococcales</taxon>
        <taxon>Cellulomonadaceae</taxon>
        <taxon>Actinotalea</taxon>
    </lineage>
</organism>